<organism evidence="2 3">
    <name type="scientific">Ancylobacter defluvii</name>
    <dbReference type="NCBI Taxonomy" id="1282440"/>
    <lineage>
        <taxon>Bacteria</taxon>
        <taxon>Pseudomonadati</taxon>
        <taxon>Pseudomonadota</taxon>
        <taxon>Alphaproteobacteria</taxon>
        <taxon>Hyphomicrobiales</taxon>
        <taxon>Xanthobacteraceae</taxon>
        <taxon>Ancylobacter</taxon>
    </lineage>
</organism>
<dbReference type="EMBL" id="BSFM01000021">
    <property type="protein sequence ID" value="GLK86711.1"/>
    <property type="molecule type" value="Genomic_DNA"/>
</dbReference>
<name>A0A9W6NDM7_9HYPH</name>
<dbReference type="RefSeq" id="WP_213363743.1">
    <property type="nucleotide sequence ID" value="NZ_BSFM01000021.1"/>
</dbReference>
<evidence type="ECO:0008006" key="4">
    <source>
        <dbReference type="Google" id="ProtNLM"/>
    </source>
</evidence>
<comment type="caution">
    <text evidence="2">The sequence shown here is derived from an EMBL/GenBank/DDBJ whole genome shotgun (WGS) entry which is preliminary data.</text>
</comment>
<protein>
    <recommendedName>
        <fullName evidence="4">PsiF repeat-containing protein</fullName>
    </recommendedName>
</protein>
<proteinExistence type="predicted"/>
<gene>
    <name evidence="2" type="ORF">GCM10017653_47810</name>
</gene>
<reference evidence="2" key="2">
    <citation type="submission" date="2023-01" db="EMBL/GenBank/DDBJ databases">
        <authorList>
            <person name="Sun Q."/>
            <person name="Evtushenko L."/>
        </authorList>
    </citation>
    <scope>NUCLEOTIDE SEQUENCE</scope>
    <source>
        <strain evidence="2">VKM B-2789</strain>
    </source>
</reference>
<feature type="signal peptide" evidence="1">
    <location>
        <begin position="1"/>
        <end position="19"/>
    </location>
</feature>
<accession>A0A9W6NDM7</accession>
<dbReference type="AlphaFoldDB" id="A0A9W6NDM7"/>
<evidence type="ECO:0000313" key="2">
    <source>
        <dbReference type="EMBL" id="GLK86711.1"/>
    </source>
</evidence>
<keyword evidence="1" id="KW-0732">Signal</keyword>
<keyword evidence="3" id="KW-1185">Reference proteome</keyword>
<dbReference type="Proteomes" id="UP001143330">
    <property type="component" value="Unassembled WGS sequence"/>
</dbReference>
<feature type="chain" id="PRO_5040954533" description="PsiF repeat-containing protein" evidence="1">
    <location>
        <begin position="20"/>
        <end position="81"/>
    </location>
</feature>
<sequence>MKSLITLAVLVAFAGPALADSCVANADAKKLAGAARTSFLGKCERDAQAACDTQATTKKLAGAAKTSFTTKCVKDSVGAAP</sequence>
<reference evidence="2" key="1">
    <citation type="journal article" date="2014" name="Int. J. Syst. Evol. Microbiol.">
        <title>Complete genome sequence of Corynebacterium casei LMG S-19264T (=DSM 44701T), isolated from a smear-ripened cheese.</title>
        <authorList>
            <consortium name="US DOE Joint Genome Institute (JGI-PGF)"/>
            <person name="Walter F."/>
            <person name="Albersmeier A."/>
            <person name="Kalinowski J."/>
            <person name="Ruckert C."/>
        </authorList>
    </citation>
    <scope>NUCLEOTIDE SEQUENCE</scope>
    <source>
        <strain evidence="2">VKM B-2789</strain>
    </source>
</reference>
<evidence type="ECO:0000256" key="1">
    <source>
        <dbReference type="SAM" id="SignalP"/>
    </source>
</evidence>
<evidence type="ECO:0000313" key="3">
    <source>
        <dbReference type="Proteomes" id="UP001143330"/>
    </source>
</evidence>